<dbReference type="EMBL" id="BJYF01000012">
    <property type="protein sequence ID" value="GEN60227.1"/>
    <property type="molecule type" value="Genomic_DNA"/>
</dbReference>
<dbReference type="Pfam" id="PF04264">
    <property type="entry name" value="YceI"/>
    <property type="match status" value="1"/>
</dbReference>
<dbReference type="InterPro" id="IPR007372">
    <property type="entry name" value="Lipid/polyisoprenoid-bd_YceI"/>
</dbReference>
<keyword evidence="4" id="KW-1185">Reference proteome</keyword>
<protein>
    <submittedName>
        <fullName evidence="3">Polyisoprenoid-binding protein</fullName>
    </submittedName>
</protein>
<keyword evidence="1" id="KW-0732">Signal</keyword>
<dbReference type="SMART" id="SM00867">
    <property type="entry name" value="YceI"/>
    <property type="match status" value="1"/>
</dbReference>
<reference evidence="3 4" key="1">
    <citation type="submission" date="2019-07" db="EMBL/GenBank/DDBJ databases">
        <title>Whole genome shotgun sequence of Acetobacter nitrogenifigens NBRC 105050.</title>
        <authorList>
            <person name="Hosoyama A."/>
            <person name="Uohara A."/>
            <person name="Ohji S."/>
            <person name="Ichikawa N."/>
        </authorList>
    </citation>
    <scope>NUCLEOTIDE SEQUENCE [LARGE SCALE GENOMIC DNA]</scope>
    <source>
        <strain evidence="3 4">NBRC 105050</strain>
    </source>
</reference>
<dbReference type="Proteomes" id="UP000321635">
    <property type="component" value="Unassembled WGS sequence"/>
</dbReference>
<dbReference type="SUPFAM" id="SSF101874">
    <property type="entry name" value="YceI-like"/>
    <property type="match status" value="1"/>
</dbReference>
<feature type="domain" description="Lipid/polyisoprenoid-binding YceI-like" evidence="2">
    <location>
        <begin position="35"/>
        <end position="199"/>
    </location>
</feature>
<comment type="caution">
    <text evidence="3">The sequence shown here is derived from an EMBL/GenBank/DDBJ whole genome shotgun (WGS) entry which is preliminary data.</text>
</comment>
<accession>A0A511XB74</accession>
<dbReference type="STRING" id="1120919.GCA_000429165_01086"/>
<dbReference type="RefSeq" id="WP_026397205.1">
    <property type="nucleotide sequence ID" value="NZ_AUBI01000003.1"/>
</dbReference>
<dbReference type="PANTHER" id="PTHR34406:SF1">
    <property type="entry name" value="PROTEIN YCEI"/>
    <property type="match status" value="1"/>
</dbReference>
<gene>
    <name evidence="3" type="ORF">ANI02nite_21110</name>
</gene>
<feature type="signal peptide" evidence="1">
    <location>
        <begin position="1"/>
        <end position="24"/>
    </location>
</feature>
<proteinExistence type="predicted"/>
<feature type="chain" id="PRO_5021708372" evidence="1">
    <location>
        <begin position="25"/>
        <end position="202"/>
    </location>
</feature>
<dbReference type="PANTHER" id="PTHR34406">
    <property type="entry name" value="PROTEIN YCEI"/>
    <property type="match status" value="1"/>
</dbReference>
<evidence type="ECO:0000313" key="4">
    <source>
        <dbReference type="Proteomes" id="UP000321635"/>
    </source>
</evidence>
<evidence type="ECO:0000259" key="2">
    <source>
        <dbReference type="SMART" id="SM00867"/>
    </source>
</evidence>
<dbReference type="InterPro" id="IPR036761">
    <property type="entry name" value="TTHA0802/YceI-like_sf"/>
</dbReference>
<dbReference type="OrthoDB" id="9811006at2"/>
<name>A0A511XB74_9PROT</name>
<evidence type="ECO:0000256" key="1">
    <source>
        <dbReference type="SAM" id="SignalP"/>
    </source>
</evidence>
<evidence type="ECO:0000313" key="3">
    <source>
        <dbReference type="EMBL" id="GEN60227.1"/>
    </source>
</evidence>
<dbReference type="Gene3D" id="2.40.128.110">
    <property type="entry name" value="Lipid/polyisoprenoid-binding, YceI-like"/>
    <property type="match status" value="1"/>
</dbReference>
<sequence>MKTRLVTSTVAALAAVAFISCARAETSAQGIQAGQYKVEPGHTQVTFSLLHFGFTQYSGMFSGASGSLKIDPAHLAATKLTVSLPIASVATTSDVLTGELKEPDWFDAARYPTATFTSKSVTATDAGHATISGDLTLHGVTKPVVLQAQFIGAGVNPMDKAYTIGFQATGVIKRSDFGVSKYVPMVGDDVTLSIAGAFEKQN</sequence>
<organism evidence="3 4">
    <name type="scientific">Acetobacter nitrogenifigens DSM 23921 = NBRC 105050</name>
    <dbReference type="NCBI Taxonomy" id="1120919"/>
    <lineage>
        <taxon>Bacteria</taxon>
        <taxon>Pseudomonadati</taxon>
        <taxon>Pseudomonadota</taxon>
        <taxon>Alphaproteobacteria</taxon>
        <taxon>Acetobacterales</taxon>
        <taxon>Acetobacteraceae</taxon>
        <taxon>Acetobacter</taxon>
    </lineage>
</organism>
<dbReference type="AlphaFoldDB" id="A0A511XB74"/>
<dbReference type="PROSITE" id="PS51257">
    <property type="entry name" value="PROKAR_LIPOPROTEIN"/>
    <property type="match status" value="1"/>
</dbReference>